<dbReference type="Proteomes" id="UP000502823">
    <property type="component" value="Unassembled WGS sequence"/>
</dbReference>
<keyword evidence="2" id="KW-1185">Reference proteome</keyword>
<reference evidence="2" key="1">
    <citation type="submission" date="2020-01" db="EMBL/GenBank/DDBJ databases">
        <title>Draft genome sequence of the Termite Coptotermes fromosanus.</title>
        <authorList>
            <person name="Itakura S."/>
            <person name="Yosikawa Y."/>
            <person name="Umezawa K."/>
        </authorList>
    </citation>
    <scope>NUCLEOTIDE SEQUENCE [LARGE SCALE GENOMIC DNA]</scope>
</reference>
<evidence type="ECO:0000313" key="2">
    <source>
        <dbReference type="Proteomes" id="UP000502823"/>
    </source>
</evidence>
<comment type="caution">
    <text evidence="1">The sequence shown here is derived from an EMBL/GenBank/DDBJ whole genome shotgun (WGS) entry which is preliminary data.</text>
</comment>
<dbReference type="InParanoid" id="A0A6L2Q2F1"/>
<dbReference type="EMBL" id="BLKM01000747">
    <property type="protein sequence ID" value="GFG38100.1"/>
    <property type="molecule type" value="Genomic_DNA"/>
</dbReference>
<gene>
    <name evidence="1" type="ORF">Cfor_10892</name>
</gene>
<accession>A0A6L2Q2F1</accession>
<name>A0A6L2Q2F1_COPFO</name>
<feature type="non-terminal residue" evidence="1">
    <location>
        <position position="59"/>
    </location>
</feature>
<dbReference type="AlphaFoldDB" id="A0A6L2Q2F1"/>
<protein>
    <submittedName>
        <fullName evidence="1">Uncharacterized protein</fullName>
    </submittedName>
</protein>
<organism evidence="1 2">
    <name type="scientific">Coptotermes formosanus</name>
    <name type="common">Formosan subterranean termite</name>
    <dbReference type="NCBI Taxonomy" id="36987"/>
    <lineage>
        <taxon>Eukaryota</taxon>
        <taxon>Metazoa</taxon>
        <taxon>Ecdysozoa</taxon>
        <taxon>Arthropoda</taxon>
        <taxon>Hexapoda</taxon>
        <taxon>Insecta</taxon>
        <taxon>Pterygota</taxon>
        <taxon>Neoptera</taxon>
        <taxon>Polyneoptera</taxon>
        <taxon>Dictyoptera</taxon>
        <taxon>Blattodea</taxon>
        <taxon>Blattoidea</taxon>
        <taxon>Termitoidae</taxon>
        <taxon>Rhinotermitidae</taxon>
        <taxon>Coptotermes</taxon>
    </lineage>
</organism>
<proteinExistence type="predicted"/>
<evidence type="ECO:0000313" key="1">
    <source>
        <dbReference type="EMBL" id="GFG38100.1"/>
    </source>
</evidence>
<sequence length="59" mass="6792">MATPQKDDNADLPIQDLRELLESVLREERGTSQDATEENRIPELRHISLHQQVLAGHYL</sequence>